<dbReference type="PROSITE" id="PS51352">
    <property type="entry name" value="THIOREDOXIN_2"/>
    <property type="match status" value="1"/>
</dbReference>
<organism evidence="5 6">
    <name type="scientific">Aquibacillus koreensis</name>
    <dbReference type="NCBI Taxonomy" id="279446"/>
    <lineage>
        <taxon>Bacteria</taxon>
        <taxon>Bacillati</taxon>
        <taxon>Bacillota</taxon>
        <taxon>Bacilli</taxon>
        <taxon>Bacillales</taxon>
        <taxon>Bacillaceae</taxon>
        <taxon>Aquibacillus</taxon>
    </lineage>
</organism>
<dbReference type="CDD" id="cd02947">
    <property type="entry name" value="TRX_family"/>
    <property type="match status" value="1"/>
</dbReference>
<sequence>MKKMIIFTVIVVLLFGALIYVNNYKNKEASEGNPYNKSTLDQATIKQLDDPNYQNQILPDDLEEKLVNGEDVTVYFYSPTCEYCLETTPKVVPLTEELGIDLKKVNLLEFNAAWNTFGIESTPTLVRYENGEEVGRIVGAHPEENFEAFFNDHVLD</sequence>
<keyword evidence="3" id="KW-0676">Redox-active center</keyword>
<dbReference type="PANTHER" id="PTHR45663:SF11">
    <property type="entry name" value="GEO12009P1"/>
    <property type="match status" value="1"/>
</dbReference>
<comment type="similarity">
    <text evidence="1">Belongs to the thioredoxin family.</text>
</comment>
<evidence type="ECO:0000313" key="6">
    <source>
        <dbReference type="Proteomes" id="UP001145072"/>
    </source>
</evidence>
<evidence type="ECO:0000256" key="1">
    <source>
        <dbReference type="ARBA" id="ARBA00008987"/>
    </source>
</evidence>
<dbReference type="AlphaFoldDB" id="A0A9X3WK67"/>
<comment type="caution">
    <text evidence="5">The sequence shown here is derived from an EMBL/GenBank/DDBJ whole genome shotgun (WGS) entry which is preliminary data.</text>
</comment>
<evidence type="ECO:0000313" key="5">
    <source>
        <dbReference type="EMBL" id="MDC3420135.1"/>
    </source>
</evidence>
<keyword evidence="6" id="KW-1185">Reference proteome</keyword>
<evidence type="ECO:0000256" key="3">
    <source>
        <dbReference type="ARBA" id="ARBA00023284"/>
    </source>
</evidence>
<dbReference type="SUPFAM" id="SSF52833">
    <property type="entry name" value="Thioredoxin-like"/>
    <property type="match status" value="1"/>
</dbReference>
<evidence type="ECO:0000259" key="4">
    <source>
        <dbReference type="PROSITE" id="PS51352"/>
    </source>
</evidence>
<dbReference type="Pfam" id="PF00085">
    <property type="entry name" value="Thioredoxin"/>
    <property type="match status" value="1"/>
</dbReference>
<dbReference type="GO" id="GO:0045454">
    <property type="term" value="P:cell redox homeostasis"/>
    <property type="evidence" value="ECO:0007669"/>
    <property type="project" value="TreeGrafter"/>
</dbReference>
<dbReference type="GO" id="GO:0005829">
    <property type="term" value="C:cytosol"/>
    <property type="evidence" value="ECO:0007669"/>
    <property type="project" value="TreeGrafter"/>
</dbReference>
<dbReference type="InterPro" id="IPR013766">
    <property type="entry name" value="Thioredoxin_domain"/>
</dbReference>
<dbReference type="InterPro" id="IPR036249">
    <property type="entry name" value="Thioredoxin-like_sf"/>
</dbReference>
<gene>
    <name evidence="5" type="ORF">NC661_07100</name>
</gene>
<keyword evidence="2" id="KW-1015">Disulfide bond</keyword>
<dbReference type="PANTHER" id="PTHR45663">
    <property type="entry name" value="GEO12009P1"/>
    <property type="match status" value="1"/>
</dbReference>
<dbReference type="GO" id="GO:0015035">
    <property type="term" value="F:protein-disulfide reductase activity"/>
    <property type="evidence" value="ECO:0007669"/>
    <property type="project" value="TreeGrafter"/>
</dbReference>
<evidence type="ECO:0000256" key="2">
    <source>
        <dbReference type="ARBA" id="ARBA00023157"/>
    </source>
</evidence>
<dbReference type="Proteomes" id="UP001145072">
    <property type="component" value="Unassembled WGS sequence"/>
</dbReference>
<feature type="domain" description="Thioredoxin" evidence="4">
    <location>
        <begin position="37"/>
        <end position="155"/>
    </location>
</feature>
<dbReference type="RefSeq" id="WP_259868386.1">
    <property type="nucleotide sequence ID" value="NZ_JAMQJZ010000004.1"/>
</dbReference>
<name>A0A9X3WK67_9BACI</name>
<accession>A0A9X3WK67</accession>
<protein>
    <submittedName>
        <fullName evidence="5">Thioredoxin family protein</fullName>
    </submittedName>
</protein>
<reference evidence="5" key="1">
    <citation type="submission" date="2022-06" db="EMBL/GenBank/DDBJ databases">
        <title>Aquibacillus sp. a new bacterium isolated from soil saline samples.</title>
        <authorList>
            <person name="Galisteo C."/>
            <person name="De La Haba R."/>
            <person name="Sanchez-Porro C."/>
            <person name="Ventosa A."/>
        </authorList>
    </citation>
    <scope>NUCLEOTIDE SEQUENCE</scope>
    <source>
        <strain evidence="5">JCM 12387</strain>
    </source>
</reference>
<proteinExistence type="inferred from homology"/>
<dbReference type="EMBL" id="JAMQJZ010000004">
    <property type="protein sequence ID" value="MDC3420135.1"/>
    <property type="molecule type" value="Genomic_DNA"/>
</dbReference>
<dbReference type="Gene3D" id="3.40.30.10">
    <property type="entry name" value="Glutaredoxin"/>
    <property type="match status" value="1"/>
</dbReference>